<gene>
    <name evidence="2" type="ORF">UFOVP543_16</name>
    <name evidence="3" type="ORF">UFOVP804_44</name>
</gene>
<evidence type="ECO:0000313" key="3">
    <source>
        <dbReference type="EMBL" id="CAB4163731.1"/>
    </source>
</evidence>
<feature type="compositionally biased region" description="Polar residues" evidence="1">
    <location>
        <begin position="192"/>
        <end position="204"/>
    </location>
</feature>
<proteinExistence type="predicted"/>
<sequence>MFNPTSGASDKINSLIPAGTLAFAQARVQEIKKSQKTGGEYAKLDLIINDGEFQGRHIFCILMNPLDRNNVNEANRADGKSDGAKMGLIALTRMFEACRIFDAAKPDTYQRFTGKSFQEILTELDGQTIAIKVKVSKGTEGYEDKNDVAEYLSPNQGSGSAHLWNKLTGGAAAVNEYRGVAFGNGPTSVITPTANAPKQASNAPSWLKKPGSGM</sequence>
<name>A0A6J5MX76_9CAUD</name>
<reference evidence="2" key="1">
    <citation type="submission" date="2020-04" db="EMBL/GenBank/DDBJ databases">
        <authorList>
            <person name="Chiriac C."/>
            <person name="Salcher M."/>
            <person name="Ghai R."/>
            <person name="Kavagutti S V."/>
        </authorList>
    </citation>
    <scope>NUCLEOTIDE SEQUENCE</scope>
</reference>
<dbReference type="EMBL" id="LR796531">
    <property type="protein sequence ID" value="CAB4149676.1"/>
    <property type="molecule type" value="Genomic_DNA"/>
</dbReference>
<accession>A0A6J5MX76</accession>
<feature type="region of interest" description="Disordered" evidence="1">
    <location>
        <begin position="192"/>
        <end position="214"/>
    </location>
</feature>
<evidence type="ECO:0000313" key="2">
    <source>
        <dbReference type="EMBL" id="CAB4149676.1"/>
    </source>
</evidence>
<protein>
    <submittedName>
        <fullName evidence="2">Uncharacterized protein</fullName>
    </submittedName>
</protein>
<organism evidence="2">
    <name type="scientific">uncultured Caudovirales phage</name>
    <dbReference type="NCBI Taxonomy" id="2100421"/>
    <lineage>
        <taxon>Viruses</taxon>
        <taxon>Duplodnaviria</taxon>
        <taxon>Heunggongvirae</taxon>
        <taxon>Uroviricota</taxon>
        <taxon>Caudoviricetes</taxon>
        <taxon>Peduoviridae</taxon>
        <taxon>Maltschvirus</taxon>
        <taxon>Maltschvirus maltsch</taxon>
    </lineage>
</organism>
<dbReference type="EMBL" id="LR796756">
    <property type="protein sequence ID" value="CAB4163731.1"/>
    <property type="molecule type" value="Genomic_DNA"/>
</dbReference>
<evidence type="ECO:0000256" key="1">
    <source>
        <dbReference type="SAM" id="MobiDB-lite"/>
    </source>
</evidence>